<reference evidence="1" key="1">
    <citation type="submission" date="2022-03" db="EMBL/GenBank/DDBJ databases">
        <authorList>
            <person name="Lindestad O."/>
        </authorList>
    </citation>
    <scope>NUCLEOTIDE SEQUENCE</scope>
</reference>
<dbReference type="AlphaFoldDB" id="A0A8S4QP32"/>
<dbReference type="OrthoDB" id="8118055at2759"/>
<proteinExistence type="predicted"/>
<gene>
    <name evidence="1" type="primary">jg475</name>
    <name evidence="1" type="ORF">PAEG_LOCUS2861</name>
</gene>
<accession>A0A8S4QP32</accession>
<keyword evidence="2" id="KW-1185">Reference proteome</keyword>
<name>A0A8S4QP32_9NEOP</name>
<evidence type="ECO:0000313" key="2">
    <source>
        <dbReference type="Proteomes" id="UP000838756"/>
    </source>
</evidence>
<protein>
    <submittedName>
        <fullName evidence="1">Jg475 protein</fullName>
    </submittedName>
</protein>
<comment type="caution">
    <text evidence="1">The sequence shown here is derived from an EMBL/GenBank/DDBJ whole genome shotgun (WGS) entry which is preliminary data.</text>
</comment>
<evidence type="ECO:0000313" key="1">
    <source>
        <dbReference type="EMBL" id="CAH2211014.1"/>
    </source>
</evidence>
<sequence>MSSVVAGDLREPMRQILDSTAARPAARLRPLNDPRQVDALSQMGISVLTLPDGRVQLLYTTNTVSICHRAQCTVGLLVSVFNCKLPDIGFESQVRSTKQIYTNLGFSIVKY</sequence>
<organism evidence="1 2">
    <name type="scientific">Pararge aegeria aegeria</name>
    <dbReference type="NCBI Taxonomy" id="348720"/>
    <lineage>
        <taxon>Eukaryota</taxon>
        <taxon>Metazoa</taxon>
        <taxon>Ecdysozoa</taxon>
        <taxon>Arthropoda</taxon>
        <taxon>Hexapoda</taxon>
        <taxon>Insecta</taxon>
        <taxon>Pterygota</taxon>
        <taxon>Neoptera</taxon>
        <taxon>Endopterygota</taxon>
        <taxon>Lepidoptera</taxon>
        <taxon>Glossata</taxon>
        <taxon>Ditrysia</taxon>
        <taxon>Papilionoidea</taxon>
        <taxon>Nymphalidae</taxon>
        <taxon>Satyrinae</taxon>
        <taxon>Satyrini</taxon>
        <taxon>Parargina</taxon>
        <taxon>Pararge</taxon>
    </lineage>
</organism>
<dbReference type="Proteomes" id="UP000838756">
    <property type="component" value="Unassembled WGS sequence"/>
</dbReference>
<dbReference type="EMBL" id="CAKXAJ010008904">
    <property type="protein sequence ID" value="CAH2211014.1"/>
    <property type="molecule type" value="Genomic_DNA"/>
</dbReference>